<keyword evidence="8" id="KW-1185">Reference proteome</keyword>
<dbReference type="FunFam" id="1.10.10.10:FF:000357">
    <property type="entry name" value="Caffeic acid 3-O-methyltransferase"/>
    <property type="match status" value="1"/>
</dbReference>
<dbReference type="InterPro" id="IPR036388">
    <property type="entry name" value="WH-like_DNA-bd_sf"/>
</dbReference>
<dbReference type="GO" id="GO:0046983">
    <property type="term" value="F:protein dimerization activity"/>
    <property type="evidence" value="ECO:0007669"/>
    <property type="project" value="InterPro"/>
</dbReference>
<evidence type="ECO:0000313" key="8">
    <source>
        <dbReference type="Proteomes" id="UP000593579"/>
    </source>
</evidence>
<reference evidence="7 8" key="1">
    <citation type="journal article" date="2019" name="Genome Biol. Evol.">
        <title>Insights into the evolution of the New World diploid cottons (Gossypium, subgenus Houzingenia) based on genome sequencing.</title>
        <authorList>
            <person name="Grover C.E."/>
            <person name="Arick M.A. 2nd"/>
            <person name="Thrash A."/>
            <person name="Conover J.L."/>
            <person name="Sanders W.S."/>
            <person name="Peterson D.G."/>
            <person name="Frelichowski J.E."/>
            <person name="Scheffler J.A."/>
            <person name="Scheffler B.E."/>
            <person name="Wendel J.F."/>
        </authorList>
    </citation>
    <scope>NUCLEOTIDE SEQUENCE [LARGE SCALE GENOMIC DNA]</scope>
    <source>
        <strain evidence="7">5</strain>
        <tissue evidence="7">Leaf</tissue>
    </source>
</reference>
<evidence type="ECO:0008006" key="9">
    <source>
        <dbReference type="Google" id="ProtNLM"/>
    </source>
</evidence>
<evidence type="ECO:0000259" key="6">
    <source>
        <dbReference type="Pfam" id="PF08100"/>
    </source>
</evidence>
<dbReference type="Pfam" id="PF00891">
    <property type="entry name" value="Methyltransf_2"/>
    <property type="match status" value="1"/>
</dbReference>
<dbReference type="SUPFAM" id="SSF53335">
    <property type="entry name" value="S-adenosyl-L-methionine-dependent methyltransferases"/>
    <property type="match status" value="1"/>
</dbReference>
<dbReference type="Proteomes" id="UP000593579">
    <property type="component" value="Unassembled WGS sequence"/>
</dbReference>
<proteinExistence type="predicted"/>
<dbReference type="PROSITE" id="PS51683">
    <property type="entry name" value="SAM_OMT_II"/>
    <property type="match status" value="1"/>
</dbReference>
<dbReference type="PANTHER" id="PTHR11746">
    <property type="entry name" value="O-METHYLTRANSFERASE"/>
    <property type="match status" value="1"/>
</dbReference>
<dbReference type="InterPro" id="IPR012967">
    <property type="entry name" value="COMT_dimerisation"/>
</dbReference>
<evidence type="ECO:0000256" key="4">
    <source>
        <dbReference type="PIRSR" id="PIRSR005739-1"/>
    </source>
</evidence>
<keyword evidence="1" id="KW-0489">Methyltransferase</keyword>
<dbReference type="Gene3D" id="3.40.50.150">
    <property type="entry name" value="Vaccinia Virus protein VP39"/>
    <property type="match status" value="1"/>
</dbReference>
<organism evidence="7 8">
    <name type="scientific">Gossypium gossypioides</name>
    <name type="common">Mexican cotton</name>
    <name type="synonym">Selera gossypioides</name>
    <dbReference type="NCBI Taxonomy" id="34282"/>
    <lineage>
        <taxon>Eukaryota</taxon>
        <taxon>Viridiplantae</taxon>
        <taxon>Streptophyta</taxon>
        <taxon>Embryophyta</taxon>
        <taxon>Tracheophyta</taxon>
        <taxon>Spermatophyta</taxon>
        <taxon>Magnoliopsida</taxon>
        <taxon>eudicotyledons</taxon>
        <taxon>Gunneridae</taxon>
        <taxon>Pentapetalae</taxon>
        <taxon>rosids</taxon>
        <taxon>malvids</taxon>
        <taxon>Malvales</taxon>
        <taxon>Malvaceae</taxon>
        <taxon>Malvoideae</taxon>
        <taxon>Gossypium</taxon>
    </lineage>
</organism>
<name>A0A7J9BEC2_GOSGO</name>
<comment type="caution">
    <text evidence="7">The sequence shown here is derived from an EMBL/GenBank/DDBJ whole genome shotgun (WGS) entry which is preliminary data.</text>
</comment>
<dbReference type="InterPro" id="IPR016461">
    <property type="entry name" value="COMT-like"/>
</dbReference>
<dbReference type="InterPro" id="IPR029063">
    <property type="entry name" value="SAM-dependent_MTases_sf"/>
</dbReference>
<dbReference type="Pfam" id="PF08100">
    <property type="entry name" value="Dimerisation"/>
    <property type="match status" value="1"/>
</dbReference>
<evidence type="ECO:0000256" key="1">
    <source>
        <dbReference type="ARBA" id="ARBA00022603"/>
    </source>
</evidence>
<evidence type="ECO:0000259" key="5">
    <source>
        <dbReference type="Pfam" id="PF00891"/>
    </source>
</evidence>
<evidence type="ECO:0000313" key="7">
    <source>
        <dbReference type="EMBL" id="MBA0734598.1"/>
    </source>
</evidence>
<dbReference type="OrthoDB" id="1606438at2759"/>
<keyword evidence="2" id="KW-0808">Transferase</keyword>
<keyword evidence="3" id="KW-0949">S-adenosyl-L-methionine</keyword>
<evidence type="ECO:0000256" key="2">
    <source>
        <dbReference type="ARBA" id="ARBA00022679"/>
    </source>
</evidence>
<evidence type="ECO:0000256" key="3">
    <source>
        <dbReference type="ARBA" id="ARBA00022691"/>
    </source>
</evidence>
<protein>
    <recommendedName>
        <fullName evidence="9">Caffeic acid O-methyltransferase</fullName>
    </recommendedName>
</protein>
<dbReference type="Gene3D" id="1.10.10.10">
    <property type="entry name" value="Winged helix-like DNA-binding domain superfamily/Winged helix DNA-binding domain"/>
    <property type="match status" value="1"/>
</dbReference>
<sequence>MIRRLKNSMNSINKHPICGYGLKNFGKVKQSETGAEKETMSQEDQEEEVGKLAVRLANAVVLPMVLKSALELNIIDTISAAGDGAFLSPSQIASALPSKNPDAPVLLDRMLRLLASHSILKCSVKAKEKGEIERLYGAGPLCKFLVKNQDGGSIAPLLLLHHDQVFMQSWYHLNDAILEGGVPFSKAYGMTAFEYPGTDQRFNRVFNQAMSNHTALIMRKIVDVYKGFDGLKVLVDVGGGIGVALSFITSKYPQIKGINFDLPHVLADAPTYLGVEHVGGDMFESVPKGDAIFLKWILHDWSDEHCLKLLKNCWEALPNGGKVIIVESILPEVPDTSVSSNIVCEQDLFMLAQNPGGKERTLKEYEALALKTGFSGCEVICCAYNSWVMQMEKRAIY</sequence>
<dbReference type="EMBL" id="JABEZY010000002">
    <property type="protein sequence ID" value="MBA0734598.1"/>
    <property type="molecule type" value="Genomic_DNA"/>
</dbReference>
<accession>A0A7J9BEC2</accession>
<dbReference type="FunFam" id="3.40.50.150:FF:000061">
    <property type="entry name" value="Caffeic acid O-methyltransferase"/>
    <property type="match status" value="1"/>
</dbReference>
<dbReference type="PIRSF" id="PIRSF005739">
    <property type="entry name" value="O-mtase"/>
    <property type="match status" value="1"/>
</dbReference>
<dbReference type="AlphaFoldDB" id="A0A7J9BEC2"/>
<dbReference type="GO" id="GO:0032259">
    <property type="term" value="P:methylation"/>
    <property type="evidence" value="ECO:0007669"/>
    <property type="project" value="UniProtKB-KW"/>
</dbReference>
<gene>
    <name evidence="7" type="ORF">Gogos_018498</name>
</gene>
<dbReference type="InterPro" id="IPR001077">
    <property type="entry name" value="COMT_C"/>
</dbReference>
<dbReference type="InterPro" id="IPR036390">
    <property type="entry name" value="WH_DNA-bd_sf"/>
</dbReference>
<feature type="active site" description="Proton acceptor" evidence="4">
    <location>
        <position position="299"/>
    </location>
</feature>
<feature type="domain" description="O-methyltransferase dimerisation" evidence="6">
    <location>
        <begin position="55"/>
        <end position="147"/>
    </location>
</feature>
<feature type="domain" description="O-methyltransferase C-terminal" evidence="5">
    <location>
        <begin position="170"/>
        <end position="375"/>
    </location>
</feature>
<dbReference type="SUPFAM" id="SSF46785">
    <property type="entry name" value="Winged helix' DNA-binding domain"/>
    <property type="match status" value="1"/>
</dbReference>
<dbReference type="GO" id="GO:0008171">
    <property type="term" value="F:O-methyltransferase activity"/>
    <property type="evidence" value="ECO:0007669"/>
    <property type="project" value="InterPro"/>
</dbReference>